<proteinExistence type="predicted"/>
<evidence type="ECO:0000256" key="2">
    <source>
        <dbReference type="SAM" id="MobiDB-lite"/>
    </source>
</evidence>
<feature type="transmembrane region" description="Helical" evidence="3">
    <location>
        <begin position="655"/>
        <end position="673"/>
    </location>
</feature>
<keyword evidence="3" id="KW-0472">Membrane</keyword>
<dbReference type="EMBL" id="JBHTAG010000003">
    <property type="protein sequence ID" value="MFC7098814.1"/>
    <property type="molecule type" value="Genomic_DNA"/>
</dbReference>
<feature type="domain" description="DUF7282" evidence="5">
    <location>
        <begin position="146"/>
        <end position="259"/>
    </location>
</feature>
<dbReference type="Proteomes" id="UP001596388">
    <property type="component" value="Unassembled WGS sequence"/>
</dbReference>
<dbReference type="Pfam" id="PF23951">
    <property type="entry name" value="DUF7282"/>
    <property type="match status" value="5"/>
</dbReference>
<feature type="domain" description="DUF7282" evidence="5">
    <location>
        <begin position="30"/>
        <end position="143"/>
    </location>
</feature>
<feature type="region of interest" description="Disordered" evidence="2">
    <location>
        <begin position="617"/>
        <end position="651"/>
    </location>
</feature>
<feature type="domain" description="DUF7282" evidence="5">
    <location>
        <begin position="266"/>
        <end position="379"/>
    </location>
</feature>
<feature type="domain" description="PGF-CTERM archaeal protein-sorting signal" evidence="4">
    <location>
        <begin position="653"/>
        <end position="675"/>
    </location>
</feature>
<dbReference type="GeneID" id="79270250"/>
<reference evidence="6 7" key="1">
    <citation type="journal article" date="2019" name="Int. J. Syst. Evol. Microbiol.">
        <title>The Global Catalogue of Microorganisms (GCM) 10K type strain sequencing project: providing services to taxonomists for standard genome sequencing and annotation.</title>
        <authorList>
            <consortium name="The Broad Institute Genomics Platform"/>
            <consortium name="The Broad Institute Genome Sequencing Center for Infectious Disease"/>
            <person name="Wu L."/>
            <person name="Ma J."/>
        </authorList>
    </citation>
    <scope>NUCLEOTIDE SEQUENCE [LARGE SCALE GENOMIC DNA]</scope>
    <source>
        <strain evidence="6 7">DT55</strain>
    </source>
</reference>
<sequence>MVAVLVTAGFAGVSTAAVPSGQIAQQEADASVTFTAQTSGGTTITVDEVTLPEGGFVTIHDASLTGEGDALGSVVGTSQYLAPGTHEDVEVTLTDAVDDGQYVAMPHVDTDGDRAYDFVTTGGQADGPYTADGGAVVAAANVTVSATVSMDDQPTDGQYVVVDRVELAQPGFVTVHDSSLLDGATFDSVRGTSDLLSAGVHEDVRIELDDPLQNDDTLVPMAHVDSNDNGEYDFVTTDGQEDGPFLTAEGEAVLDQAAVEVASTATANITAATTGGNSVVVDSVFLPEGGFVTVHDGSLVADGDALGSVRGTSEYLAPGYHTNVRVALDGEFDNSTATLVAMPHTDSDDDQEYDFVTSEGQDDGPYTNDDGAVVDSTEATVSATVSLDTQRSDGKTVVVDSVDLAEGGFVTIHDSTLFNGDALGSVVGTSEYLEAGSHEDVVVTLDSHVVQPETLVAMPHVDSNDNQVYDFVEQEGGADGPYTADGAAVVDAGEVQVLAYVEFADQESTGDSLTVERVVLQNGGFVTIHDETLLDGDALGSVRGTSEYLAPGTHENVEVALDSGVEADGTFVAMPHVDSNDNQVYDFVEQEGGADAPYTSAQGAVVAAADVTYTGESMATSTPMDTESDAMTEAEMDTEMDGETGGAATETSTPGFGVVLAVVALFGAALLALRRD</sequence>
<evidence type="ECO:0000259" key="5">
    <source>
        <dbReference type="Pfam" id="PF23951"/>
    </source>
</evidence>
<evidence type="ECO:0000259" key="4">
    <source>
        <dbReference type="Pfam" id="PF18204"/>
    </source>
</evidence>
<evidence type="ECO:0000256" key="1">
    <source>
        <dbReference type="ARBA" id="ARBA00022729"/>
    </source>
</evidence>
<organism evidence="6 7">
    <name type="scientific">Halobaculum marinum</name>
    <dbReference type="NCBI Taxonomy" id="3031996"/>
    <lineage>
        <taxon>Archaea</taxon>
        <taxon>Methanobacteriati</taxon>
        <taxon>Methanobacteriota</taxon>
        <taxon>Stenosarchaea group</taxon>
        <taxon>Halobacteria</taxon>
        <taxon>Halobacteriales</taxon>
        <taxon>Haloferacaceae</taxon>
        <taxon>Halobaculum</taxon>
    </lineage>
</organism>
<dbReference type="RefSeq" id="WP_276239382.1">
    <property type="nucleotide sequence ID" value="NZ_CP119989.1"/>
</dbReference>
<dbReference type="GO" id="GO:0005886">
    <property type="term" value="C:plasma membrane"/>
    <property type="evidence" value="ECO:0007669"/>
    <property type="project" value="UniProtKB-SubCell"/>
</dbReference>
<keyword evidence="3" id="KW-0812">Transmembrane</keyword>
<evidence type="ECO:0000256" key="3">
    <source>
        <dbReference type="SAM" id="Phobius"/>
    </source>
</evidence>
<dbReference type="GO" id="GO:0030115">
    <property type="term" value="C:S-layer"/>
    <property type="evidence" value="ECO:0007669"/>
    <property type="project" value="UniProtKB-SubCell"/>
</dbReference>
<feature type="compositionally biased region" description="Acidic residues" evidence="2">
    <location>
        <begin position="626"/>
        <end position="642"/>
    </location>
</feature>
<keyword evidence="7" id="KW-1185">Reference proteome</keyword>
<comment type="caution">
    <text evidence="6">The sequence shown here is derived from an EMBL/GenBank/DDBJ whole genome shotgun (WGS) entry which is preliminary data.</text>
</comment>
<dbReference type="AlphaFoldDB" id="A0ABD5WZ42"/>
<dbReference type="Pfam" id="PF18204">
    <property type="entry name" value="PGF-CTERM"/>
    <property type="match status" value="1"/>
</dbReference>
<dbReference type="InterPro" id="IPR055706">
    <property type="entry name" value="Slg1/2_DUF7282"/>
</dbReference>
<evidence type="ECO:0000313" key="6">
    <source>
        <dbReference type="EMBL" id="MFC7098814.1"/>
    </source>
</evidence>
<feature type="domain" description="DUF7282" evidence="5">
    <location>
        <begin position="499"/>
        <end position="612"/>
    </location>
</feature>
<dbReference type="NCBIfam" id="TIGR04126">
    <property type="entry name" value="PGF_CTERM"/>
    <property type="match status" value="1"/>
</dbReference>
<gene>
    <name evidence="6" type="ORF">ACFQKD_16025</name>
</gene>
<dbReference type="InterPro" id="IPR026371">
    <property type="entry name" value="PGF_CTERM"/>
</dbReference>
<accession>A0ABD5WZ42</accession>
<protein>
    <submittedName>
        <fullName evidence="6">PGF-CTERM sorting domain-containing protein</fullName>
    </submittedName>
</protein>
<feature type="domain" description="DUF7282" evidence="5">
    <location>
        <begin position="383"/>
        <end position="495"/>
    </location>
</feature>
<name>A0ABD5WZ42_9EURY</name>
<keyword evidence="3" id="KW-1133">Transmembrane helix</keyword>
<keyword evidence="1" id="KW-0732">Signal</keyword>
<evidence type="ECO:0000313" key="7">
    <source>
        <dbReference type="Proteomes" id="UP001596388"/>
    </source>
</evidence>